<dbReference type="Proteomes" id="UP001408789">
    <property type="component" value="Unassembled WGS sequence"/>
</dbReference>
<dbReference type="Pfam" id="PF00067">
    <property type="entry name" value="p450"/>
    <property type="match status" value="1"/>
</dbReference>
<comment type="caution">
    <text evidence="9">The sequence shown here is derived from an EMBL/GenBank/DDBJ whole genome shotgun (WGS) entry which is preliminary data.</text>
</comment>
<comment type="cofactor">
    <cofactor evidence="7">
        <name>heme</name>
        <dbReference type="ChEBI" id="CHEBI:30413"/>
    </cofactor>
</comment>
<dbReference type="CDD" id="cd11073">
    <property type="entry name" value="CYP76-like"/>
    <property type="match status" value="1"/>
</dbReference>
<evidence type="ECO:0000256" key="4">
    <source>
        <dbReference type="ARBA" id="ARBA00023002"/>
    </source>
</evidence>
<evidence type="ECO:0000256" key="3">
    <source>
        <dbReference type="ARBA" id="ARBA00022723"/>
    </source>
</evidence>
<organism evidence="9 10">
    <name type="scientific">Deinandra increscens subsp. villosa</name>
    <dbReference type="NCBI Taxonomy" id="3103831"/>
    <lineage>
        <taxon>Eukaryota</taxon>
        <taxon>Viridiplantae</taxon>
        <taxon>Streptophyta</taxon>
        <taxon>Embryophyta</taxon>
        <taxon>Tracheophyta</taxon>
        <taxon>Spermatophyta</taxon>
        <taxon>Magnoliopsida</taxon>
        <taxon>eudicotyledons</taxon>
        <taxon>Gunneridae</taxon>
        <taxon>Pentapetalae</taxon>
        <taxon>asterids</taxon>
        <taxon>campanulids</taxon>
        <taxon>Asterales</taxon>
        <taxon>Asteraceae</taxon>
        <taxon>Asteroideae</taxon>
        <taxon>Heliantheae alliance</taxon>
        <taxon>Madieae</taxon>
        <taxon>Madiinae</taxon>
        <taxon>Deinandra</taxon>
    </lineage>
</organism>
<evidence type="ECO:0000256" key="2">
    <source>
        <dbReference type="ARBA" id="ARBA00022617"/>
    </source>
</evidence>
<protein>
    <recommendedName>
        <fullName evidence="11">Cytochrome P450 76AD1-like protein</fullName>
    </recommendedName>
</protein>
<keyword evidence="3 7" id="KW-0479">Metal-binding</keyword>
<dbReference type="InterPro" id="IPR002401">
    <property type="entry name" value="Cyt_P450_E_grp-I"/>
</dbReference>
<dbReference type="EMBL" id="JBCNJP010007159">
    <property type="protein sequence ID" value="KAK9049335.1"/>
    <property type="molecule type" value="Genomic_DNA"/>
</dbReference>
<evidence type="ECO:0000256" key="5">
    <source>
        <dbReference type="ARBA" id="ARBA00023004"/>
    </source>
</evidence>
<evidence type="ECO:0000256" key="7">
    <source>
        <dbReference type="PIRSR" id="PIRSR602401-1"/>
    </source>
</evidence>
<dbReference type="SUPFAM" id="SSF48264">
    <property type="entry name" value="Cytochrome P450"/>
    <property type="match status" value="1"/>
</dbReference>
<accession>A0AAP0GIL2</accession>
<dbReference type="AlphaFoldDB" id="A0AAP0GIL2"/>
<dbReference type="PRINTS" id="PR00385">
    <property type="entry name" value="P450"/>
</dbReference>
<evidence type="ECO:0008006" key="11">
    <source>
        <dbReference type="Google" id="ProtNLM"/>
    </source>
</evidence>
<dbReference type="PROSITE" id="PS00086">
    <property type="entry name" value="CYTOCHROME_P450"/>
    <property type="match status" value="1"/>
</dbReference>
<evidence type="ECO:0000256" key="6">
    <source>
        <dbReference type="ARBA" id="ARBA00023033"/>
    </source>
</evidence>
<dbReference type="GO" id="GO:0004497">
    <property type="term" value="F:monooxygenase activity"/>
    <property type="evidence" value="ECO:0007669"/>
    <property type="project" value="UniProtKB-KW"/>
</dbReference>
<keyword evidence="4 8" id="KW-0560">Oxidoreductase</keyword>
<evidence type="ECO:0000313" key="9">
    <source>
        <dbReference type="EMBL" id="KAK9049335.1"/>
    </source>
</evidence>
<name>A0AAP0GIL2_9ASTR</name>
<dbReference type="PRINTS" id="PR00463">
    <property type="entry name" value="EP450I"/>
</dbReference>
<feature type="binding site" description="axial binding residue" evidence="7">
    <location>
        <position position="437"/>
    </location>
    <ligand>
        <name>heme</name>
        <dbReference type="ChEBI" id="CHEBI:30413"/>
    </ligand>
    <ligandPart>
        <name>Fe</name>
        <dbReference type="ChEBI" id="CHEBI:18248"/>
    </ligandPart>
</feature>
<comment type="similarity">
    <text evidence="1 8">Belongs to the cytochrome P450 family.</text>
</comment>
<evidence type="ECO:0000256" key="8">
    <source>
        <dbReference type="RuleBase" id="RU000461"/>
    </source>
</evidence>
<proteinExistence type="inferred from homology"/>
<dbReference type="InterPro" id="IPR036396">
    <property type="entry name" value="Cyt_P450_sf"/>
</dbReference>
<gene>
    <name evidence="9" type="ORF">SSX86_031696</name>
</gene>
<evidence type="ECO:0000313" key="10">
    <source>
        <dbReference type="Proteomes" id="UP001408789"/>
    </source>
</evidence>
<keyword evidence="5 7" id="KW-0408">Iron</keyword>
<dbReference type="GO" id="GO:0016705">
    <property type="term" value="F:oxidoreductase activity, acting on paired donors, with incorporation or reduction of molecular oxygen"/>
    <property type="evidence" value="ECO:0007669"/>
    <property type="project" value="InterPro"/>
</dbReference>
<reference evidence="9 10" key="1">
    <citation type="submission" date="2024-04" db="EMBL/GenBank/DDBJ databases">
        <title>The reference genome of an endangered Asteraceae, Deinandra increscens subsp. villosa, native to the Central Coast of California.</title>
        <authorList>
            <person name="Guilliams M."/>
            <person name="Hasenstab-Lehman K."/>
            <person name="Meyer R."/>
            <person name="Mcevoy S."/>
        </authorList>
    </citation>
    <scope>NUCLEOTIDE SEQUENCE [LARGE SCALE GENOMIC DNA]</scope>
    <source>
        <tissue evidence="9">Leaf</tissue>
    </source>
</reference>
<dbReference type="FunFam" id="1.10.630.10:FF:000007">
    <property type="entry name" value="Cytochrome P450 76C4"/>
    <property type="match status" value="1"/>
</dbReference>
<evidence type="ECO:0000256" key="1">
    <source>
        <dbReference type="ARBA" id="ARBA00010617"/>
    </source>
</evidence>
<keyword evidence="10" id="KW-1185">Reference proteome</keyword>
<dbReference type="InterPro" id="IPR017972">
    <property type="entry name" value="Cyt_P450_CS"/>
</dbReference>
<dbReference type="GO" id="GO:0005506">
    <property type="term" value="F:iron ion binding"/>
    <property type="evidence" value="ECO:0007669"/>
    <property type="project" value="InterPro"/>
</dbReference>
<sequence>MEFLPIIIGIFLSYTLIRATLSIFWSSKPTNLPPGPTPLPIIGNLHLLGKQPHQSLAKLAKIHGPIMSLKLGQVTTLVISSATAAKEVLQKQDLAFCTRHIPDVLHAQDFCDYATSFIPVGTQWRTLRKIFYSNLSSNKALDANQLLRSEKVKELVAFCRKASVSNDSVDIGRATFRTTLNVLSNAIISKDLTDPCEDSGKEFKELVGKIMIEAGKPNLVDCFPVLRKIDPQGIRRRMNGHFEKILGVFEELIQERLGIGSELKKDDVLDLCLKINQDNPHELTRSHIKALFVDMLVAGTDTTSSTVEWAMTELLRNPHLMAKAKEELENVIGIGKIAKEDDVLRLPYLSCIVKETLRLHPPIPLLLPRKTIDEVKLNEYTIPKGTQVLVNTWAIGRDPFIWEDSEVFKPERFLASSVDVRGQDFELIPFGGGRRICPGMPVALRMIPLMLASLLNNFNWNIDTKIQPSDLDLTERFGITIQKANPLYVVPIPLN</sequence>
<dbReference type="PANTHER" id="PTHR47950:SF4">
    <property type="entry name" value="GERANIOL 8-HYDROXYLASE-LIKE"/>
    <property type="match status" value="1"/>
</dbReference>
<dbReference type="Gene3D" id="1.10.630.10">
    <property type="entry name" value="Cytochrome P450"/>
    <property type="match status" value="1"/>
</dbReference>
<keyword evidence="6 8" id="KW-0503">Monooxygenase</keyword>
<dbReference type="InterPro" id="IPR001128">
    <property type="entry name" value="Cyt_P450"/>
</dbReference>
<dbReference type="PANTHER" id="PTHR47950">
    <property type="entry name" value="CYTOCHROME P450, FAMILY 76, SUBFAMILY C, POLYPEPTIDE 5-RELATED"/>
    <property type="match status" value="1"/>
</dbReference>
<keyword evidence="2 7" id="KW-0349">Heme</keyword>
<dbReference type="GO" id="GO:0020037">
    <property type="term" value="F:heme binding"/>
    <property type="evidence" value="ECO:0007669"/>
    <property type="project" value="InterPro"/>
</dbReference>